<evidence type="ECO:0000256" key="2">
    <source>
        <dbReference type="SAM" id="SignalP"/>
    </source>
</evidence>
<keyword evidence="2" id="KW-0732">Signal</keyword>
<accession>A0AAD0SB53</accession>
<dbReference type="Proteomes" id="UP000261758">
    <property type="component" value="Chromosome"/>
</dbReference>
<feature type="compositionally biased region" description="Low complexity" evidence="1">
    <location>
        <begin position="37"/>
        <end position="47"/>
    </location>
</feature>
<feature type="chain" id="PRO_5042272195" evidence="2">
    <location>
        <begin position="23"/>
        <end position="129"/>
    </location>
</feature>
<dbReference type="EMBL" id="CP022759">
    <property type="protein sequence ID" value="AXV82780.1"/>
    <property type="molecule type" value="Genomic_DNA"/>
</dbReference>
<sequence length="129" mass="12546">MNKLLLSLSAIAIAAASAYANAQTPSADASASLQTNGAAAVAPAQGSAGLGLKAGTGAKVNTEAVKSQLSDKTEQGAKAVHEHKAHGEKLTHKATEKAGHAVKSAKTEVTGGASADANVSGGATTTLTK</sequence>
<evidence type="ECO:0000313" key="4">
    <source>
        <dbReference type="Proteomes" id="UP000261758"/>
    </source>
</evidence>
<protein>
    <submittedName>
        <fullName evidence="3">Uncharacterized protein</fullName>
    </submittedName>
</protein>
<evidence type="ECO:0000256" key="1">
    <source>
        <dbReference type="SAM" id="MobiDB-lite"/>
    </source>
</evidence>
<proteinExistence type="predicted"/>
<feature type="region of interest" description="Disordered" evidence="1">
    <location>
        <begin position="65"/>
        <end position="129"/>
    </location>
</feature>
<dbReference type="RefSeq" id="WP_118869922.1">
    <property type="nucleotide sequence ID" value="NZ_CP022759.1"/>
</dbReference>
<reference evidence="3 4" key="1">
    <citation type="submission" date="2017-08" db="EMBL/GenBank/DDBJ databases">
        <title>Genome sequences of Ralstonia solanacearum Species Complex (RSSC) isolated from Potato bacterial wilts in Korea.</title>
        <authorList>
            <person name="Cho H."/>
            <person name="Song E.-S."/>
            <person name="Lee Y.K."/>
            <person name="Lee S."/>
            <person name="Lee S.-W."/>
            <person name="Jo A."/>
            <person name="Kim J.-G."/>
            <person name="Hwang I."/>
        </authorList>
    </citation>
    <scope>NUCLEOTIDE SEQUENCE [LARGE SCALE GENOMIC DNA]</scope>
    <source>
        <strain evidence="3 4">T98</strain>
    </source>
</reference>
<gene>
    <name evidence="3" type="ORF">CJO77_15265</name>
</gene>
<name>A0AAD0SB53_RALSL</name>
<dbReference type="AlphaFoldDB" id="A0AAD0SB53"/>
<feature type="signal peptide" evidence="2">
    <location>
        <begin position="1"/>
        <end position="22"/>
    </location>
</feature>
<feature type="compositionally biased region" description="Polar residues" evidence="1">
    <location>
        <begin position="24"/>
        <end position="36"/>
    </location>
</feature>
<evidence type="ECO:0000313" key="3">
    <source>
        <dbReference type="EMBL" id="AXV82780.1"/>
    </source>
</evidence>
<feature type="compositionally biased region" description="Basic and acidic residues" evidence="1">
    <location>
        <begin position="69"/>
        <end position="99"/>
    </location>
</feature>
<feature type="region of interest" description="Disordered" evidence="1">
    <location>
        <begin position="24"/>
        <end position="53"/>
    </location>
</feature>
<organism evidence="3 4">
    <name type="scientific">Ralstonia solanacearum</name>
    <name type="common">Pseudomonas solanacearum</name>
    <dbReference type="NCBI Taxonomy" id="305"/>
    <lineage>
        <taxon>Bacteria</taxon>
        <taxon>Pseudomonadati</taxon>
        <taxon>Pseudomonadota</taxon>
        <taxon>Betaproteobacteria</taxon>
        <taxon>Burkholderiales</taxon>
        <taxon>Burkholderiaceae</taxon>
        <taxon>Ralstonia</taxon>
        <taxon>Ralstonia solanacearum species complex</taxon>
    </lineage>
</organism>